<proteinExistence type="predicted"/>
<feature type="region of interest" description="Disordered" evidence="1">
    <location>
        <begin position="1"/>
        <end position="235"/>
    </location>
</feature>
<reference evidence="2" key="1">
    <citation type="submission" date="2018-03" db="EMBL/GenBank/DDBJ databases">
        <authorList>
            <person name="Guldener U."/>
        </authorList>
    </citation>
    <scope>NUCLEOTIDE SEQUENCE</scope>
</reference>
<feature type="compositionally biased region" description="Pro residues" evidence="1">
    <location>
        <begin position="23"/>
        <end position="33"/>
    </location>
</feature>
<sequence length="235" mass="24853">MGDLPSPFLPSGRSTPNGAAPSPRRPSAPPQPPLDLGSSTTTRLDSSMKRVVRKQDISDPTFISSTSRVPTVNLPEDIGMRSRSGSGTRSRSGSLLPNNPATASTPNLYSLQHSQANAPPLPPINPRRRNNGPGGFMGRKGEEDMGLESPQPPFAPNGMDSGDENRSAFSMSDEEEMARERRRLRKAPSEANVGARSRSGTLRSSPPYFAGGQHTPPGGHVAPTVRSNGLPGGLI</sequence>
<feature type="compositionally biased region" description="Low complexity" evidence="1">
    <location>
        <begin position="81"/>
        <end position="94"/>
    </location>
</feature>
<gene>
    <name evidence="2" type="ORF">DNG_10191</name>
</gene>
<dbReference type="EMBL" id="ONZQ02000021">
    <property type="protein sequence ID" value="SPO07497.1"/>
    <property type="molecule type" value="Genomic_DNA"/>
</dbReference>
<feature type="compositionally biased region" description="Polar residues" evidence="1">
    <location>
        <begin position="95"/>
        <end position="116"/>
    </location>
</feature>
<dbReference type="Proteomes" id="UP001187682">
    <property type="component" value="Unassembled WGS sequence"/>
</dbReference>
<evidence type="ECO:0000313" key="2">
    <source>
        <dbReference type="EMBL" id="SPO07497.1"/>
    </source>
</evidence>
<evidence type="ECO:0000313" key="3">
    <source>
        <dbReference type="Proteomes" id="UP001187682"/>
    </source>
</evidence>
<dbReference type="AlphaFoldDB" id="A0AAE8N935"/>
<evidence type="ECO:0000256" key="1">
    <source>
        <dbReference type="SAM" id="MobiDB-lite"/>
    </source>
</evidence>
<organism evidence="2 3">
    <name type="scientific">Cephalotrichum gorgonifer</name>
    <dbReference type="NCBI Taxonomy" id="2041049"/>
    <lineage>
        <taxon>Eukaryota</taxon>
        <taxon>Fungi</taxon>
        <taxon>Dikarya</taxon>
        <taxon>Ascomycota</taxon>
        <taxon>Pezizomycotina</taxon>
        <taxon>Sordariomycetes</taxon>
        <taxon>Hypocreomycetidae</taxon>
        <taxon>Microascales</taxon>
        <taxon>Microascaceae</taxon>
        <taxon>Cephalotrichum</taxon>
    </lineage>
</organism>
<feature type="compositionally biased region" description="Polar residues" evidence="1">
    <location>
        <begin position="61"/>
        <end position="70"/>
    </location>
</feature>
<protein>
    <submittedName>
        <fullName evidence="2">Uncharacterized protein</fullName>
    </submittedName>
</protein>
<keyword evidence="3" id="KW-1185">Reference proteome</keyword>
<comment type="caution">
    <text evidence="2">The sequence shown here is derived from an EMBL/GenBank/DDBJ whole genome shotgun (WGS) entry which is preliminary data.</text>
</comment>
<name>A0AAE8N935_9PEZI</name>
<accession>A0AAE8N935</accession>